<comment type="function">
    <text evidence="2">Hydrolysis of the deoxyribose N-glycosidic bond to excise 3-methyladenine, and 7-methylguanine from the damaged DNA polymer formed by alkylation lesions.</text>
</comment>
<evidence type="ECO:0000256" key="9">
    <source>
        <dbReference type="SAM" id="MobiDB-lite"/>
    </source>
</evidence>
<dbReference type="EMBL" id="GG662371">
    <property type="protein sequence ID" value="EAS05440.1"/>
    <property type="molecule type" value="Genomic_DNA"/>
</dbReference>
<dbReference type="CDD" id="cd00540">
    <property type="entry name" value="AAG"/>
    <property type="match status" value="1"/>
</dbReference>
<feature type="compositionally biased region" description="Basic and acidic residues" evidence="9">
    <location>
        <begin position="28"/>
        <end position="42"/>
    </location>
</feature>
<evidence type="ECO:0000313" key="10">
    <source>
        <dbReference type="EMBL" id="EAS05440.1"/>
    </source>
</evidence>
<dbReference type="Proteomes" id="UP000009168">
    <property type="component" value="Unassembled WGS sequence"/>
</dbReference>
<keyword evidence="6" id="KW-0378">Hydrolase</keyword>
<dbReference type="PANTHER" id="PTHR10429">
    <property type="entry name" value="DNA-3-METHYLADENINE GLYCOSYLASE"/>
    <property type="match status" value="1"/>
</dbReference>
<dbReference type="SUPFAM" id="SSF50486">
    <property type="entry name" value="FMT C-terminal domain-like"/>
    <property type="match status" value="1"/>
</dbReference>
<dbReference type="NCBIfam" id="TIGR00567">
    <property type="entry name" value="3mg"/>
    <property type="match status" value="1"/>
</dbReference>
<dbReference type="HAMAP" id="MF_00527">
    <property type="entry name" value="3MGH"/>
    <property type="match status" value="1"/>
</dbReference>
<dbReference type="InterPro" id="IPR003180">
    <property type="entry name" value="MPG"/>
</dbReference>
<dbReference type="GO" id="GO:0003905">
    <property type="term" value="F:alkylbase DNA N-glycosylase activity"/>
    <property type="evidence" value="ECO:0007669"/>
    <property type="project" value="UniProtKB-EC"/>
</dbReference>
<protein>
    <recommendedName>
        <fullName evidence="4">DNA-3-methyladenine glycosylase II</fullName>
        <ecNumber evidence="4">3.2.2.21</ecNumber>
    </recommendedName>
    <alternativeName>
        <fullName evidence="8">3-methyladenine DNA glycosidase</fullName>
    </alternativeName>
</protein>
<dbReference type="InterPro" id="IPR011034">
    <property type="entry name" value="Formyl_transferase-like_C_sf"/>
</dbReference>
<dbReference type="HOGENOM" id="CLU_060471_2_1_1"/>
<dbReference type="KEGG" id="tet:TTHERM_01079170"/>
<dbReference type="GO" id="GO:0003677">
    <property type="term" value="F:DNA binding"/>
    <property type="evidence" value="ECO:0007669"/>
    <property type="project" value="InterPro"/>
</dbReference>
<evidence type="ECO:0000313" key="11">
    <source>
        <dbReference type="Proteomes" id="UP000009168"/>
    </source>
</evidence>
<dbReference type="FunFam" id="3.10.300.10:FF:000001">
    <property type="entry name" value="Putative 3-methyladenine DNA glycosylase"/>
    <property type="match status" value="1"/>
</dbReference>
<dbReference type="OMA" id="VEAYHHT"/>
<accession>Q24CD4</accession>
<dbReference type="EC" id="3.2.2.21" evidence="4"/>
<evidence type="ECO:0000256" key="1">
    <source>
        <dbReference type="ARBA" id="ARBA00000086"/>
    </source>
</evidence>
<dbReference type="AlphaFoldDB" id="Q24CD4"/>
<dbReference type="GeneID" id="7826367"/>
<keyword evidence="11" id="KW-1185">Reference proteome</keyword>
<dbReference type="eggNOG" id="KOG4486">
    <property type="taxonomic scope" value="Eukaryota"/>
</dbReference>
<dbReference type="InParanoid" id="Q24CD4"/>
<gene>
    <name evidence="10" type="ORF">TTHERM_01079170</name>
</gene>
<evidence type="ECO:0000256" key="6">
    <source>
        <dbReference type="ARBA" id="ARBA00022801"/>
    </source>
</evidence>
<proteinExistence type="inferred from homology"/>
<organism evidence="10 11">
    <name type="scientific">Tetrahymena thermophila (strain SB210)</name>
    <dbReference type="NCBI Taxonomy" id="312017"/>
    <lineage>
        <taxon>Eukaryota</taxon>
        <taxon>Sar</taxon>
        <taxon>Alveolata</taxon>
        <taxon>Ciliophora</taxon>
        <taxon>Intramacronucleata</taxon>
        <taxon>Oligohymenophorea</taxon>
        <taxon>Hymenostomatida</taxon>
        <taxon>Tetrahymenina</taxon>
        <taxon>Tetrahymenidae</taxon>
        <taxon>Tetrahymena</taxon>
    </lineage>
</organism>
<dbReference type="InterPro" id="IPR036995">
    <property type="entry name" value="MPG_sf"/>
</dbReference>
<dbReference type="RefSeq" id="XP_001025685.1">
    <property type="nucleotide sequence ID" value="XM_001025685.3"/>
</dbReference>
<dbReference type="STRING" id="312017.Q24CD4"/>
<comment type="catalytic activity">
    <reaction evidence="1">
        <text>Hydrolysis of alkylated DNA, releasing 3-methyladenine, 3-methylguanine, 7-methylguanine and 7-methyladenine.</text>
        <dbReference type="EC" id="3.2.2.21"/>
    </reaction>
</comment>
<evidence type="ECO:0000256" key="7">
    <source>
        <dbReference type="ARBA" id="ARBA00023204"/>
    </source>
</evidence>
<evidence type="ECO:0000256" key="3">
    <source>
        <dbReference type="ARBA" id="ARBA00009232"/>
    </source>
</evidence>
<name>Q24CD4_TETTS</name>
<dbReference type="PANTHER" id="PTHR10429:SF0">
    <property type="entry name" value="DNA-3-METHYLADENINE GLYCOSYLASE"/>
    <property type="match status" value="1"/>
</dbReference>
<keyword evidence="5" id="KW-0227">DNA damage</keyword>
<sequence length="263" mass="30104">MPPKKTRAQNGKVQKRPVEEDLDEIEEEVKMESEDQNKKNQKENTTNGKPQTDDQDILKKLGDDDPIPKEFYNCCVVDLAQKLIGTYLIRVLDDGTVLKAMIVETEAYKAPLDKACHAYNNKKTEKTKWFWQDGGHLYMYSIYGNNNCMNIVSATKDEPEAVLIRALEPIQGIQVMKKFRGSNPKLKDKDLTNGPGKLTQAINIDKDYNGHTLFEKGKLYLVKGLDKSAVQIEASKRINIDYAQEWVDKLWRFTLKGNKFVSK</sequence>
<evidence type="ECO:0000256" key="4">
    <source>
        <dbReference type="ARBA" id="ARBA00012000"/>
    </source>
</evidence>
<keyword evidence="7" id="KW-0234">DNA repair</keyword>
<reference evidence="11" key="1">
    <citation type="journal article" date="2006" name="PLoS Biol.">
        <title>Macronuclear genome sequence of the ciliate Tetrahymena thermophila, a model eukaryote.</title>
        <authorList>
            <person name="Eisen J.A."/>
            <person name="Coyne R.S."/>
            <person name="Wu M."/>
            <person name="Wu D."/>
            <person name="Thiagarajan M."/>
            <person name="Wortman J.R."/>
            <person name="Badger J.H."/>
            <person name="Ren Q."/>
            <person name="Amedeo P."/>
            <person name="Jones K.M."/>
            <person name="Tallon L.J."/>
            <person name="Delcher A.L."/>
            <person name="Salzberg S.L."/>
            <person name="Silva J.C."/>
            <person name="Haas B.J."/>
            <person name="Majoros W.H."/>
            <person name="Farzad M."/>
            <person name="Carlton J.M."/>
            <person name="Smith R.K. Jr."/>
            <person name="Garg J."/>
            <person name="Pearlman R.E."/>
            <person name="Karrer K.M."/>
            <person name="Sun L."/>
            <person name="Manning G."/>
            <person name="Elde N.C."/>
            <person name="Turkewitz A.P."/>
            <person name="Asai D.J."/>
            <person name="Wilkes D.E."/>
            <person name="Wang Y."/>
            <person name="Cai H."/>
            <person name="Collins K."/>
            <person name="Stewart B.A."/>
            <person name="Lee S.R."/>
            <person name="Wilamowska K."/>
            <person name="Weinberg Z."/>
            <person name="Ruzzo W.L."/>
            <person name="Wloga D."/>
            <person name="Gaertig J."/>
            <person name="Frankel J."/>
            <person name="Tsao C.-C."/>
            <person name="Gorovsky M.A."/>
            <person name="Keeling P.J."/>
            <person name="Waller R.F."/>
            <person name="Patron N.J."/>
            <person name="Cherry J.M."/>
            <person name="Stover N.A."/>
            <person name="Krieger C.J."/>
            <person name="del Toro C."/>
            <person name="Ryder H.F."/>
            <person name="Williamson S.C."/>
            <person name="Barbeau R.A."/>
            <person name="Hamilton E.P."/>
            <person name="Orias E."/>
        </authorList>
    </citation>
    <scope>NUCLEOTIDE SEQUENCE [LARGE SCALE GENOMIC DNA]</scope>
    <source>
        <strain evidence="11">SB210</strain>
    </source>
</reference>
<feature type="region of interest" description="Disordered" evidence="9">
    <location>
        <begin position="1"/>
        <end position="60"/>
    </location>
</feature>
<comment type="similarity">
    <text evidence="3">Belongs to the DNA glycosylase MPG family.</text>
</comment>
<evidence type="ECO:0000256" key="5">
    <source>
        <dbReference type="ARBA" id="ARBA00022763"/>
    </source>
</evidence>
<dbReference type="OrthoDB" id="6353017at2759"/>
<dbReference type="Pfam" id="PF02245">
    <property type="entry name" value="Pur_DNA_glyco"/>
    <property type="match status" value="1"/>
</dbReference>
<evidence type="ECO:0000256" key="2">
    <source>
        <dbReference type="ARBA" id="ARBA00002421"/>
    </source>
</evidence>
<evidence type="ECO:0000256" key="8">
    <source>
        <dbReference type="ARBA" id="ARBA00033426"/>
    </source>
</evidence>
<dbReference type="GO" id="GO:0006284">
    <property type="term" value="P:base-excision repair"/>
    <property type="evidence" value="ECO:0007669"/>
    <property type="project" value="InterPro"/>
</dbReference>
<dbReference type="Gene3D" id="3.10.300.10">
    <property type="entry name" value="Methylpurine-DNA glycosylase (MPG)"/>
    <property type="match status" value="1"/>
</dbReference>